<evidence type="ECO:0000313" key="2">
    <source>
        <dbReference type="EMBL" id="CAB4734541.1"/>
    </source>
</evidence>
<evidence type="ECO:0000313" key="4">
    <source>
        <dbReference type="EMBL" id="CAB4851168.1"/>
    </source>
</evidence>
<proteinExistence type="predicted"/>
<gene>
    <name evidence="2" type="ORF">UFOPK2656_02381</name>
    <name evidence="3" type="ORF">UFOPK3099_02407</name>
    <name evidence="4" type="ORF">UFOPK3267_01427</name>
    <name evidence="5" type="ORF">UFOPK3651_03000</name>
    <name evidence="6" type="ORF">UFOPK3931_01128</name>
    <name evidence="1" type="ORF">UFOPK4189_02304</name>
</gene>
<evidence type="ECO:0000313" key="5">
    <source>
        <dbReference type="EMBL" id="CAB4953263.1"/>
    </source>
</evidence>
<sequence length="230" mass="25575">MLSQHADDGSLIVLTEVAGSDLVHSLAAMHEAVFPEYSFVTQLLRERAGSTSQVPHVHTHQWLLQVDGSPTGFVLFDTNVFRSIAIIHYIYLGPSTPALKLGQQRLHSWLTQKYHDQILADSGGVQMLGVVAEKDWTSVPYVGRVGMRDLAVEYYEPKVGPRWQGPGSELRRLHLLWLPPADADPDMLEARARHAGAAAFLLDHYQFDADIPWVAAAVGDERDRRPPQAP</sequence>
<evidence type="ECO:0000313" key="1">
    <source>
        <dbReference type="EMBL" id="CAB4364544.1"/>
    </source>
</evidence>
<accession>A0A6J7N5E0</accession>
<dbReference type="EMBL" id="CAESGF010000015">
    <property type="protein sequence ID" value="CAB4364544.1"/>
    <property type="molecule type" value="Genomic_DNA"/>
</dbReference>
<dbReference type="EMBL" id="CAFAAV010000235">
    <property type="protein sequence ID" value="CAB4833755.1"/>
    <property type="molecule type" value="Genomic_DNA"/>
</dbReference>
<dbReference type="EMBL" id="CAFBIY010000073">
    <property type="protein sequence ID" value="CAB4851168.1"/>
    <property type="molecule type" value="Genomic_DNA"/>
</dbReference>
<protein>
    <submittedName>
        <fullName evidence="6">Unannotated protein</fullName>
    </submittedName>
</protein>
<dbReference type="EMBL" id="CAEZYF010000016">
    <property type="protein sequence ID" value="CAB4734541.1"/>
    <property type="molecule type" value="Genomic_DNA"/>
</dbReference>
<name>A0A6J7N5E0_9ZZZZ</name>
<evidence type="ECO:0000313" key="3">
    <source>
        <dbReference type="EMBL" id="CAB4833755.1"/>
    </source>
</evidence>
<dbReference type="EMBL" id="CAFBMT010000026">
    <property type="protein sequence ID" value="CAB4953263.1"/>
    <property type="molecule type" value="Genomic_DNA"/>
</dbReference>
<evidence type="ECO:0000313" key="6">
    <source>
        <dbReference type="EMBL" id="CAB4985773.1"/>
    </source>
</evidence>
<reference evidence="6" key="1">
    <citation type="submission" date="2020-05" db="EMBL/GenBank/DDBJ databases">
        <authorList>
            <person name="Chiriac C."/>
            <person name="Salcher M."/>
            <person name="Ghai R."/>
            <person name="Kavagutti S V."/>
        </authorList>
    </citation>
    <scope>NUCLEOTIDE SEQUENCE</scope>
</reference>
<dbReference type="AlphaFoldDB" id="A0A6J7N5E0"/>
<dbReference type="EMBL" id="CAFBOL010000022">
    <property type="protein sequence ID" value="CAB4985773.1"/>
    <property type="molecule type" value="Genomic_DNA"/>
</dbReference>
<organism evidence="6">
    <name type="scientific">freshwater metagenome</name>
    <dbReference type="NCBI Taxonomy" id="449393"/>
    <lineage>
        <taxon>unclassified sequences</taxon>
        <taxon>metagenomes</taxon>
        <taxon>ecological metagenomes</taxon>
    </lineage>
</organism>